<sequence>MSKLKQARLELPPLDFNIVKDKQVINTPNSDQPEVKQQEDCSETETPSNNILLCFDLDGTILKGSLHNALNTTLNYVDCVKRFLEDETKNWKNKELLVELFQKALTIGCHIAIVSFNLYPDWIKYALEQLLGSTLSEKIYVVSHPRRNDYKGKQEHIEEAKRHFGVSKNEQVVLIDDDLNNVDIAKKNGMQGIHVKEGIEYLNKAFEIVTTQEQKENQIQINFDQPTESKLELLGEVLPSLGDLDYSDDIL</sequence>
<dbReference type="EMBL" id="AP029170">
    <property type="protein sequence ID" value="BFD46858.1"/>
    <property type="molecule type" value="Genomic_DNA"/>
</dbReference>
<evidence type="ECO:0000313" key="1">
    <source>
        <dbReference type="EMBL" id="BFD46858.1"/>
    </source>
</evidence>
<protein>
    <submittedName>
        <fullName evidence="1">Uncharacterized protein</fullName>
    </submittedName>
</protein>
<name>A0AAT9GAH6_9RICK</name>
<gene>
    <name evidence="1" type="ORF">DMENIID0002_15040</name>
</gene>
<dbReference type="SUPFAM" id="SSF56784">
    <property type="entry name" value="HAD-like"/>
    <property type="match status" value="1"/>
</dbReference>
<dbReference type="GO" id="GO:0016791">
    <property type="term" value="F:phosphatase activity"/>
    <property type="evidence" value="ECO:0007669"/>
    <property type="project" value="InterPro"/>
</dbReference>
<dbReference type="CDD" id="cd01427">
    <property type="entry name" value="HAD_like"/>
    <property type="match status" value="1"/>
</dbReference>
<reference evidence="1" key="1">
    <citation type="submission" date="2024-01" db="EMBL/GenBank/DDBJ databases">
        <title>Sequencing the genomes of a sandfly, Sergentomyia squamirostris, and its two endosymbionts.</title>
        <authorList>
            <person name="Itokawa K."/>
            <person name="Sanjoba C."/>
        </authorList>
    </citation>
    <scope>NUCLEOTIDE SEQUENCE</scope>
    <source>
        <strain evidence="1">RiSSQ</strain>
    </source>
</reference>
<proteinExistence type="predicted"/>
<dbReference type="InterPro" id="IPR010036">
    <property type="entry name" value="MDP_1_eu_arc"/>
</dbReference>
<dbReference type="InterPro" id="IPR036412">
    <property type="entry name" value="HAD-like_sf"/>
</dbReference>
<dbReference type="Gene3D" id="3.40.50.1000">
    <property type="entry name" value="HAD superfamily/HAD-like"/>
    <property type="match status" value="1"/>
</dbReference>
<organism evidence="1">
    <name type="scientific">Candidatus Tisiphia endosymbiont of Sergentomyia squamirostris</name>
    <dbReference type="NCBI Taxonomy" id="3113639"/>
    <lineage>
        <taxon>Bacteria</taxon>
        <taxon>Pseudomonadati</taxon>
        <taxon>Pseudomonadota</taxon>
        <taxon>Alphaproteobacteria</taxon>
        <taxon>Rickettsiales</taxon>
        <taxon>Rickettsiaceae</taxon>
        <taxon>Rickettsieae</taxon>
        <taxon>Candidatus Tisiphia</taxon>
    </lineage>
</organism>
<dbReference type="AlphaFoldDB" id="A0AAT9GAH6"/>
<dbReference type="InterPro" id="IPR023214">
    <property type="entry name" value="HAD_sf"/>
</dbReference>
<dbReference type="Pfam" id="PF12689">
    <property type="entry name" value="Acid_PPase"/>
    <property type="match status" value="1"/>
</dbReference>
<accession>A0AAT9GAH6</accession>